<name>A0A2A9MI62_BESBE</name>
<sequence length="701" mass="75477">MALSVRATQAATGATRRVTKLRALITSIICEQRLSEVPECRPFIRATEFAPLNGGGRQSSLKKPWLSPSASSVRSEVPLPAGAHLQAPPLEADRSHDQSDDTFTSSAAHALRCVAQASCDRRAHLSRRSVVGRTLACLAAAGMADDARSLLDACNGRRRTIRVELKTSDAGSGVHVDGARPHSRSSEGPAAAALAPLACKASGNSGTVDMLIDECPLYAFSDLVGALIGLELIDANALEALKRRIQRDERCFTARTLTYLSLSAKELPSPLVAEYHETLCAAVSSCISRRPQEFVPRLIARLANAYSRHSSRPHIQQILERLQKVMLDTLDDFDAPDLVLAMCEFGKVDAINGPALFSAALPRLRFLVPSFTPVDMVMLLATLEGVCMKTSPDALPAWPSTGPIRELAGAVLGRICEEGPACLRQDGRSVCRLLDIVSRMPREQVEGAVFDAVCAYVWTVEKTLVERQLIEIMNACTRVQRTPPDSLVVTVFSAARRLIFTCDPKYVALFWNALPAFLRVAFLEYSTDDARVVRLSPGVDETTVGTVRRRKPIRETLLSLSDLKSHAAPSASAVSSAAQAELPSACIQRAPHGDEQAEGYYRGSGKADSRSGTPHQGEAEAPLHSRNASTPEDAPALATRVISELCAHVAGAGKACRSQQPLATVGEVSSGSWPALQPRDVAMILNAMSRMELLHLHSLQA</sequence>
<dbReference type="GeneID" id="40310226"/>
<evidence type="ECO:0000256" key="1">
    <source>
        <dbReference type="SAM" id="MobiDB-lite"/>
    </source>
</evidence>
<evidence type="ECO:0000313" key="2">
    <source>
        <dbReference type="EMBL" id="PFH35646.1"/>
    </source>
</evidence>
<dbReference type="VEuPathDB" id="ToxoDB:BESB_052970"/>
<dbReference type="EMBL" id="NWUJ01000004">
    <property type="protein sequence ID" value="PFH35646.1"/>
    <property type="molecule type" value="Genomic_DNA"/>
</dbReference>
<dbReference type="RefSeq" id="XP_029219655.1">
    <property type="nucleotide sequence ID" value="XM_029363732.1"/>
</dbReference>
<keyword evidence="3" id="KW-1185">Reference proteome</keyword>
<protein>
    <submittedName>
        <fullName evidence="2">Uncharacterized protein</fullName>
    </submittedName>
</protein>
<dbReference type="OrthoDB" id="329536at2759"/>
<dbReference type="Proteomes" id="UP000224006">
    <property type="component" value="Chromosome IV"/>
</dbReference>
<dbReference type="KEGG" id="bbes:BESB_052970"/>
<dbReference type="AlphaFoldDB" id="A0A2A9MI62"/>
<dbReference type="SUPFAM" id="SSF48371">
    <property type="entry name" value="ARM repeat"/>
    <property type="match status" value="1"/>
</dbReference>
<organism evidence="2 3">
    <name type="scientific">Besnoitia besnoiti</name>
    <name type="common">Apicomplexan protozoan</name>
    <dbReference type="NCBI Taxonomy" id="94643"/>
    <lineage>
        <taxon>Eukaryota</taxon>
        <taxon>Sar</taxon>
        <taxon>Alveolata</taxon>
        <taxon>Apicomplexa</taxon>
        <taxon>Conoidasida</taxon>
        <taxon>Coccidia</taxon>
        <taxon>Eucoccidiorida</taxon>
        <taxon>Eimeriorina</taxon>
        <taxon>Sarcocystidae</taxon>
        <taxon>Besnoitia</taxon>
    </lineage>
</organism>
<reference evidence="2 3" key="1">
    <citation type="submission" date="2017-09" db="EMBL/GenBank/DDBJ databases">
        <title>Genome sequencing of Besnoitia besnoiti strain Bb-Ger1.</title>
        <authorList>
            <person name="Schares G."/>
            <person name="Venepally P."/>
            <person name="Lorenzi H.A."/>
        </authorList>
    </citation>
    <scope>NUCLEOTIDE SEQUENCE [LARGE SCALE GENOMIC DNA]</scope>
    <source>
        <strain evidence="2 3">Bb-Ger1</strain>
    </source>
</reference>
<evidence type="ECO:0000313" key="3">
    <source>
        <dbReference type="Proteomes" id="UP000224006"/>
    </source>
</evidence>
<feature type="region of interest" description="Disordered" evidence="1">
    <location>
        <begin position="597"/>
        <end position="633"/>
    </location>
</feature>
<proteinExistence type="predicted"/>
<gene>
    <name evidence="2" type="ORF">BESB_052970</name>
</gene>
<dbReference type="InterPro" id="IPR016024">
    <property type="entry name" value="ARM-type_fold"/>
</dbReference>
<comment type="caution">
    <text evidence="2">The sequence shown here is derived from an EMBL/GenBank/DDBJ whole genome shotgun (WGS) entry which is preliminary data.</text>
</comment>
<accession>A0A2A9MI62</accession>